<gene>
    <name evidence="1" type="ORF">E6H05_13985</name>
</gene>
<dbReference type="Gene3D" id="3.30.450.410">
    <property type="match status" value="1"/>
</dbReference>
<accession>A0A537IG21</accession>
<dbReference type="InterPro" id="IPR004927">
    <property type="entry name" value="MerB"/>
</dbReference>
<name>A0A537IG21_9BACT</name>
<evidence type="ECO:0000313" key="2">
    <source>
        <dbReference type="Proteomes" id="UP000318834"/>
    </source>
</evidence>
<dbReference type="GO" id="GO:0018836">
    <property type="term" value="F:alkylmercury lyase activity"/>
    <property type="evidence" value="ECO:0007669"/>
    <property type="project" value="InterPro"/>
</dbReference>
<dbReference type="Proteomes" id="UP000318834">
    <property type="component" value="Unassembled WGS sequence"/>
</dbReference>
<reference evidence="1 2" key="1">
    <citation type="journal article" date="2019" name="Nat. Microbiol.">
        <title>Mediterranean grassland soil C-N compound turnover is dependent on rainfall and depth, and is mediated by genomically divergent microorganisms.</title>
        <authorList>
            <person name="Diamond S."/>
            <person name="Andeer P.F."/>
            <person name="Li Z."/>
            <person name="Crits-Christoph A."/>
            <person name="Burstein D."/>
            <person name="Anantharaman K."/>
            <person name="Lane K.R."/>
            <person name="Thomas B.C."/>
            <person name="Pan C."/>
            <person name="Northen T.R."/>
            <person name="Banfield J.F."/>
        </authorList>
    </citation>
    <scope>NUCLEOTIDE SEQUENCE [LARGE SCALE GENOMIC DNA]</scope>
    <source>
        <strain evidence="1">NP_8</strain>
    </source>
</reference>
<dbReference type="AlphaFoldDB" id="A0A537IG21"/>
<evidence type="ECO:0000313" key="1">
    <source>
        <dbReference type="EMBL" id="TMI70218.1"/>
    </source>
</evidence>
<comment type="caution">
    <text evidence="1">The sequence shown here is derived from an EMBL/GenBank/DDBJ whole genome shotgun (WGS) entry which is preliminary data.</text>
</comment>
<sequence>MVDDIVNTRSNHMVFFRSRTHLDDWRESNPGPEGAVLTVEQTHALSVPIIETS</sequence>
<proteinExistence type="predicted"/>
<organism evidence="1 2">
    <name type="scientific">Candidatus Segetimicrobium genomatis</name>
    <dbReference type="NCBI Taxonomy" id="2569760"/>
    <lineage>
        <taxon>Bacteria</taxon>
        <taxon>Bacillati</taxon>
        <taxon>Candidatus Sysuimicrobiota</taxon>
        <taxon>Candidatus Sysuimicrobiia</taxon>
        <taxon>Candidatus Sysuimicrobiales</taxon>
        <taxon>Candidatus Segetimicrobiaceae</taxon>
        <taxon>Candidatus Segetimicrobium</taxon>
    </lineage>
</organism>
<protein>
    <submittedName>
        <fullName evidence="1">Uncharacterized protein</fullName>
    </submittedName>
</protein>
<dbReference type="Pfam" id="PF03243">
    <property type="entry name" value="MerB"/>
    <property type="match status" value="1"/>
</dbReference>
<dbReference type="EMBL" id="VBAP01000159">
    <property type="protein sequence ID" value="TMI70218.1"/>
    <property type="molecule type" value="Genomic_DNA"/>
</dbReference>
<dbReference type="SUPFAM" id="SSF160387">
    <property type="entry name" value="NosL/MerB-like"/>
    <property type="match status" value="1"/>
</dbReference>
<dbReference type="InterPro" id="IPR053717">
    <property type="entry name" value="MerB_lyase_sf"/>
</dbReference>